<evidence type="ECO:0000256" key="3">
    <source>
        <dbReference type="ARBA" id="ARBA00023163"/>
    </source>
</evidence>
<evidence type="ECO:0000259" key="4">
    <source>
        <dbReference type="PROSITE" id="PS50932"/>
    </source>
</evidence>
<reference evidence="5 6" key="1">
    <citation type="journal article" date="2019" name="Microorganisms">
        <title>Systematic Affiliation and Genome Analysis of Subtercola vilae DB165(T) with Particular Emphasis on Cold Adaptation of an Isolate from a High-Altitude Cold Volcano Lake.</title>
        <authorList>
            <person name="Villalobos A.S."/>
            <person name="Wiese J."/>
            <person name="Imhoff J.F."/>
            <person name="Dorador C."/>
            <person name="Keller A."/>
            <person name="Hentschel U."/>
        </authorList>
    </citation>
    <scope>NUCLEOTIDE SEQUENCE [LARGE SCALE GENOMIC DNA]</scope>
    <source>
        <strain evidence="5 6">DB165</strain>
    </source>
</reference>
<dbReference type="PROSITE" id="PS50932">
    <property type="entry name" value="HTH_LACI_2"/>
    <property type="match status" value="1"/>
</dbReference>
<gene>
    <name evidence="5" type="ORF">D4765_01085</name>
</gene>
<dbReference type="PANTHER" id="PTHR30146:SF153">
    <property type="entry name" value="LACTOSE OPERON REPRESSOR"/>
    <property type="match status" value="1"/>
</dbReference>
<evidence type="ECO:0000256" key="1">
    <source>
        <dbReference type="ARBA" id="ARBA00023015"/>
    </source>
</evidence>
<proteinExistence type="predicted"/>
<dbReference type="InterPro" id="IPR000843">
    <property type="entry name" value="HTH_LacI"/>
</dbReference>
<dbReference type="GO" id="GO:0000976">
    <property type="term" value="F:transcription cis-regulatory region binding"/>
    <property type="evidence" value="ECO:0007669"/>
    <property type="project" value="TreeGrafter"/>
</dbReference>
<dbReference type="Proteomes" id="UP000306192">
    <property type="component" value="Unassembled WGS sequence"/>
</dbReference>
<dbReference type="CDD" id="cd06267">
    <property type="entry name" value="PBP1_LacI_sugar_binding-like"/>
    <property type="match status" value="1"/>
</dbReference>
<dbReference type="EMBL" id="QYRT01000002">
    <property type="protein sequence ID" value="TIH40611.1"/>
    <property type="molecule type" value="Genomic_DNA"/>
</dbReference>
<dbReference type="InterPro" id="IPR010982">
    <property type="entry name" value="Lambda_DNA-bd_dom_sf"/>
</dbReference>
<evidence type="ECO:0000313" key="5">
    <source>
        <dbReference type="EMBL" id="TIH40611.1"/>
    </source>
</evidence>
<protein>
    <submittedName>
        <fullName evidence="5">LacI family transcriptional regulator</fullName>
    </submittedName>
</protein>
<name>A0A4T2CB77_9MICO</name>
<dbReference type="SUPFAM" id="SSF47413">
    <property type="entry name" value="lambda repressor-like DNA-binding domains"/>
    <property type="match status" value="1"/>
</dbReference>
<feature type="domain" description="HTH lacI-type" evidence="4">
    <location>
        <begin position="12"/>
        <end position="66"/>
    </location>
</feature>
<comment type="caution">
    <text evidence="5">The sequence shown here is derived from an EMBL/GenBank/DDBJ whole genome shotgun (WGS) entry which is preliminary data.</text>
</comment>
<dbReference type="InterPro" id="IPR046335">
    <property type="entry name" value="LacI/GalR-like_sensor"/>
</dbReference>
<dbReference type="AlphaFoldDB" id="A0A4T2CB77"/>
<dbReference type="OrthoDB" id="3258243at2"/>
<dbReference type="CDD" id="cd01392">
    <property type="entry name" value="HTH_LacI"/>
    <property type="match status" value="1"/>
</dbReference>
<accession>A0A4T2CB77</accession>
<organism evidence="5 6">
    <name type="scientific">Subtercola vilae</name>
    <dbReference type="NCBI Taxonomy" id="2056433"/>
    <lineage>
        <taxon>Bacteria</taxon>
        <taxon>Bacillati</taxon>
        <taxon>Actinomycetota</taxon>
        <taxon>Actinomycetes</taxon>
        <taxon>Micrococcales</taxon>
        <taxon>Microbacteriaceae</taxon>
        <taxon>Subtercola</taxon>
    </lineage>
</organism>
<dbReference type="SMART" id="SM00354">
    <property type="entry name" value="HTH_LACI"/>
    <property type="match status" value="1"/>
</dbReference>
<keyword evidence="1" id="KW-0805">Transcription regulation</keyword>
<evidence type="ECO:0000256" key="2">
    <source>
        <dbReference type="ARBA" id="ARBA00023125"/>
    </source>
</evidence>
<sequence length="360" mass="37324">MPASNTVRRRTVTIHDVALAAGVATSTVSRALSNPERVRASTREHVGRIASELGYLPPSAAKSKSLAAAAEAGPARARRSGTPADGLGVVALLVPDIGNPFLTEIIRGSQRQLAAAGYLQVLVDTEESGDVEWQTLQKLLGTVDGVVLTASRLTDEQLITVAARVPLVVLNRETPGVASTIVDTPTGFEALVEHLVSLGHRSLLYVSGPAESWSNTRRLAAVQRAGERLGVDVAVTRPFRPTRESGVAAADTAINSGATACIAYNDLLAIGILGRLAERGVAVPAEMSVVGCDDIFGTDFCSPALTTIAAPIEQAGRAAVSLLLGLFDPSAAPRRQAVTIGTHLVIRHSTGPAPIGGHDA</sequence>
<dbReference type="GO" id="GO:0003700">
    <property type="term" value="F:DNA-binding transcription factor activity"/>
    <property type="evidence" value="ECO:0007669"/>
    <property type="project" value="TreeGrafter"/>
</dbReference>
<dbReference type="Pfam" id="PF00356">
    <property type="entry name" value="LacI"/>
    <property type="match status" value="1"/>
</dbReference>
<dbReference type="Pfam" id="PF13377">
    <property type="entry name" value="Peripla_BP_3"/>
    <property type="match status" value="1"/>
</dbReference>
<dbReference type="Gene3D" id="1.10.260.40">
    <property type="entry name" value="lambda repressor-like DNA-binding domains"/>
    <property type="match status" value="1"/>
</dbReference>
<dbReference type="SUPFAM" id="SSF53822">
    <property type="entry name" value="Periplasmic binding protein-like I"/>
    <property type="match status" value="1"/>
</dbReference>
<dbReference type="Gene3D" id="3.40.50.2300">
    <property type="match status" value="2"/>
</dbReference>
<dbReference type="RefSeq" id="WP_136640382.1">
    <property type="nucleotide sequence ID" value="NZ_QYRT01000002.1"/>
</dbReference>
<evidence type="ECO:0000313" key="6">
    <source>
        <dbReference type="Proteomes" id="UP000306192"/>
    </source>
</evidence>
<dbReference type="PANTHER" id="PTHR30146">
    <property type="entry name" value="LACI-RELATED TRANSCRIPTIONAL REPRESSOR"/>
    <property type="match status" value="1"/>
</dbReference>
<keyword evidence="3" id="KW-0804">Transcription</keyword>
<keyword evidence="2" id="KW-0238">DNA-binding</keyword>
<dbReference type="InterPro" id="IPR028082">
    <property type="entry name" value="Peripla_BP_I"/>
</dbReference>
<keyword evidence="6" id="KW-1185">Reference proteome</keyword>